<dbReference type="GO" id="GO:0000160">
    <property type="term" value="P:phosphorelay signal transduction system"/>
    <property type="evidence" value="ECO:0007669"/>
    <property type="project" value="InterPro"/>
</dbReference>
<dbReference type="SUPFAM" id="SSF52172">
    <property type="entry name" value="CheY-like"/>
    <property type="match status" value="1"/>
</dbReference>
<dbReference type="Pfam" id="PF00072">
    <property type="entry name" value="Response_reg"/>
    <property type="match status" value="1"/>
</dbReference>
<evidence type="ECO:0000256" key="1">
    <source>
        <dbReference type="ARBA" id="ARBA00022553"/>
    </source>
</evidence>
<dbReference type="GeneID" id="98402610"/>
<evidence type="ECO:0000313" key="9">
    <source>
        <dbReference type="Proteomes" id="UP000397656"/>
    </source>
</evidence>
<dbReference type="Pfam" id="PF00196">
    <property type="entry name" value="GerE"/>
    <property type="match status" value="1"/>
</dbReference>
<evidence type="ECO:0000256" key="3">
    <source>
        <dbReference type="PROSITE-ProRule" id="PRU00169"/>
    </source>
</evidence>
<dbReference type="SMART" id="SM00448">
    <property type="entry name" value="REC"/>
    <property type="match status" value="1"/>
</dbReference>
<evidence type="ECO:0000259" key="5">
    <source>
        <dbReference type="PROSITE" id="PS50110"/>
    </source>
</evidence>
<dbReference type="PROSITE" id="PS50110">
    <property type="entry name" value="RESPONSE_REGULATORY"/>
    <property type="match status" value="1"/>
</dbReference>
<dbReference type="PRINTS" id="PR00038">
    <property type="entry name" value="HTHLUXR"/>
</dbReference>
<dbReference type="EMBL" id="CP010536">
    <property type="protein sequence ID" value="AJG20838.1"/>
    <property type="molecule type" value="Genomic_DNA"/>
</dbReference>
<dbReference type="PANTHER" id="PTHR45566">
    <property type="entry name" value="HTH-TYPE TRANSCRIPTIONAL REGULATOR YHJB-RELATED"/>
    <property type="match status" value="1"/>
</dbReference>
<dbReference type="CDD" id="cd17535">
    <property type="entry name" value="REC_NarL-like"/>
    <property type="match status" value="1"/>
</dbReference>
<dbReference type="PROSITE" id="PS00622">
    <property type="entry name" value="HTH_LUXR_1"/>
    <property type="match status" value="1"/>
</dbReference>
<evidence type="ECO:0000313" key="6">
    <source>
        <dbReference type="EMBL" id="AJG20838.1"/>
    </source>
</evidence>
<name>A0A0C4YD60_9BURK</name>
<dbReference type="SMART" id="SM00421">
    <property type="entry name" value="HTH_LUXR"/>
    <property type="match status" value="1"/>
</dbReference>
<protein>
    <submittedName>
        <fullName evidence="7">Response regulator transcription factor</fullName>
    </submittedName>
    <submittedName>
        <fullName evidence="6">Transcriptional regulator, LuxR family</fullName>
    </submittedName>
</protein>
<dbReference type="SUPFAM" id="SSF46894">
    <property type="entry name" value="C-terminal effector domain of the bipartite response regulators"/>
    <property type="match status" value="1"/>
</dbReference>
<evidence type="ECO:0000256" key="2">
    <source>
        <dbReference type="ARBA" id="ARBA00023125"/>
    </source>
</evidence>
<feature type="domain" description="Response regulatory" evidence="5">
    <location>
        <begin position="7"/>
        <end position="124"/>
    </location>
</feature>
<dbReference type="STRING" id="68895.RR42_m3472"/>
<reference evidence="6 8" key="1">
    <citation type="journal article" date="2015" name="Genome Announc.">
        <title>Complete Genome Sequence of Cupriavidus basilensis 4G11, Isolated from the Oak Ridge Field Research Center Site.</title>
        <authorList>
            <person name="Ray J."/>
            <person name="Waters R.J."/>
            <person name="Skerker J.M."/>
            <person name="Kuehl J.V."/>
            <person name="Price M.N."/>
            <person name="Huang J."/>
            <person name="Chakraborty R."/>
            <person name="Arkin A.P."/>
            <person name="Deutschbauer A."/>
        </authorList>
    </citation>
    <scope>NUCLEOTIDE SEQUENCE [LARGE SCALE GENOMIC DNA]</scope>
    <source>
        <strain evidence="6">4G11</strain>
    </source>
</reference>
<evidence type="ECO:0000313" key="7">
    <source>
        <dbReference type="EMBL" id="QOT75840.1"/>
    </source>
</evidence>
<reference evidence="7 9" key="2">
    <citation type="submission" date="2020-10" db="EMBL/GenBank/DDBJ databases">
        <title>Complete genome sequence of Cupriavidus basilensis CCUG 49340T.</title>
        <authorList>
            <person name="Salva-Serra F."/>
            <person name="Donoso R.A."/>
            <person name="Cho K.H."/>
            <person name="Yoo J.A."/>
            <person name="Lee K."/>
            <person name="Yoon S.-H."/>
            <person name="Perez-Pantoja D."/>
            <person name="Moore E.R.B."/>
        </authorList>
    </citation>
    <scope>NUCLEOTIDE SEQUENCE [LARGE SCALE GENOMIC DNA]</scope>
    <source>
        <strain evidence="9">CCUG 49340</strain>
        <strain evidence="7">DSM 11853</strain>
    </source>
</reference>
<dbReference type="Proteomes" id="UP000397656">
    <property type="component" value="Chromosome 1"/>
</dbReference>
<keyword evidence="8" id="KW-1185">Reference proteome</keyword>
<dbReference type="PANTHER" id="PTHR45566:SF1">
    <property type="entry name" value="HTH-TYPE TRANSCRIPTIONAL REGULATOR YHJB-RELATED"/>
    <property type="match status" value="1"/>
</dbReference>
<dbReference type="GO" id="GO:0003677">
    <property type="term" value="F:DNA binding"/>
    <property type="evidence" value="ECO:0007669"/>
    <property type="project" value="UniProtKB-KW"/>
</dbReference>
<dbReference type="InterPro" id="IPR036388">
    <property type="entry name" value="WH-like_DNA-bd_sf"/>
</dbReference>
<proteinExistence type="predicted"/>
<dbReference type="InterPro" id="IPR016032">
    <property type="entry name" value="Sig_transdc_resp-reg_C-effctor"/>
</dbReference>
<feature type="modified residue" description="4-aspartylphosphate" evidence="3">
    <location>
        <position position="59"/>
    </location>
</feature>
<dbReference type="InterPro" id="IPR001789">
    <property type="entry name" value="Sig_transdc_resp-reg_receiver"/>
</dbReference>
<dbReference type="AlphaFoldDB" id="A0A0C4YD60"/>
<gene>
    <name evidence="7" type="ORF">F7R26_016970</name>
    <name evidence="6" type="ORF">RR42_m3472</name>
</gene>
<organism evidence="6 8">
    <name type="scientific">Cupriavidus basilensis</name>
    <dbReference type="NCBI Taxonomy" id="68895"/>
    <lineage>
        <taxon>Bacteria</taxon>
        <taxon>Pseudomonadati</taxon>
        <taxon>Pseudomonadota</taxon>
        <taxon>Betaproteobacteria</taxon>
        <taxon>Burkholderiales</taxon>
        <taxon>Burkholderiaceae</taxon>
        <taxon>Cupriavidus</taxon>
    </lineage>
</organism>
<sequence>MSNAAPTLLVVDDHPMALSGTTAFLAEVMPDVAVHAAGSAKEALNTLQQGLRPDIVLLDIWLTDGTGFDAMQALKTLVPSARFIFMSAEATPEIVGRARALAACGFVGKHLDANAFTAAVRKVLAGDTSFPSDEALNGRAQSFGPAHGIPVTPAELGLTPRQGSVLALVLEGLPNKVIARRLGLTENTVKEHVSAILQRLGVRTRMQVMSRMERFRLRQ</sequence>
<dbReference type="Gene3D" id="1.10.10.10">
    <property type="entry name" value="Winged helix-like DNA-binding domain superfamily/Winged helix DNA-binding domain"/>
    <property type="match status" value="1"/>
</dbReference>
<dbReference type="KEGG" id="cbw:RR42_m3472"/>
<dbReference type="InterPro" id="IPR051015">
    <property type="entry name" value="EvgA-like"/>
</dbReference>
<dbReference type="PROSITE" id="PS50043">
    <property type="entry name" value="HTH_LUXR_2"/>
    <property type="match status" value="1"/>
</dbReference>
<dbReference type="Gene3D" id="3.40.50.2300">
    <property type="match status" value="1"/>
</dbReference>
<dbReference type="GO" id="GO:0006355">
    <property type="term" value="P:regulation of DNA-templated transcription"/>
    <property type="evidence" value="ECO:0007669"/>
    <property type="project" value="InterPro"/>
</dbReference>
<dbReference type="InterPro" id="IPR000792">
    <property type="entry name" value="Tscrpt_reg_LuxR_C"/>
</dbReference>
<dbReference type="RefSeq" id="WP_043349302.1">
    <property type="nucleotide sequence ID" value="NZ_CP010536.1"/>
</dbReference>
<accession>A0A0C4YD60</accession>
<dbReference type="InterPro" id="IPR011006">
    <property type="entry name" value="CheY-like_superfamily"/>
</dbReference>
<dbReference type="Proteomes" id="UP000031843">
    <property type="component" value="Chromosome main"/>
</dbReference>
<evidence type="ECO:0000259" key="4">
    <source>
        <dbReference type="PROSITE" id="PS50043"/>
    </source>
</evidence>
<dbReference type="OrthoDB" id="3374006at2"/>
<keyword evidence="2" id="KW-0238">DNA-binding</keyword>
<feature type="domain" description="HTH luxR-type" evidence="4">
    <location>
        <begin position="150"/>
        <end position="216"/>
    </location>
</feature>
<keyword evidence="1 3" id="KW-0597">Phosphoprotein</keyword>
<dbReference type="InterPro" id="IPR058245">
    <property type="entry name" value="NreC/VraR/RcsB-like_REC"/>
</dbReference>
<dbReference type="CDD" id="cd06170">
    <property type="entry name" value="LuxR_C_like"/>
    <property type="match status" value="1"/>
</dbReference>
<dbReference type="EMBL" id="CP062803">
    <property type="protein sequence ID" value="QOT75840.1"/>
    <property type="molecule type" value="Genomic_DNA"/>
</dbReference>
<evidence type="ECO:0000313" key="8">
    <source>
        <dbReference type="Proteomes" id="UP000031843"/>
    </source>
</evidence>